<dbReference type="Gene3D" id="2.130.10.10">
    <property type="entry name" value="YVTN repeat-like/Quinoprotein amine dehydrogenase"/>
    <property type="match status" value="3"/>
</dbReference>
<keyword evidence="2" id="KW-0677">Repeat</keyword>
<dbReference type="PANTHER" id="PTHR10039:SF14">
    <property type="entry name" value="NACHT DOMAIN-CONTAINING PROTEIN"/>
    <property type="match status" value="1"/>
</dbReference>
<dbReference type="PANTHER" id="PTHR10039">
    <property type="entry name" value="AMELOGENIN"/>
    <property type="match status" value="1"/>
</dbReference>
<dbReference type="PROSITE" id="PS50837">
    <property type="entry name" value="NACHT"/>
    <property type="match status" value="1"/>
</dbReference>
<evidence type="ECO:0000313" key="7">
    <source>
        <dbReference type="Proteomes" id="UP000007978"/>
    </source>
</evidence>
<dbReference type="eggNOG" id="KOG0271">
    <property type="taxonomic scope" value="Eukaryota"/>
</dbReference>
<dbReference type="InterPro" id="IPR036322">
    <property type="entry name" value="WD40_repeat_dom_sf"/>
</dbReference>
<dbReference type="PROSITE" id="PS50082">
    <property type="entry name" value="WD_REPEATS_2"/>
    <property type="match status" value="3"/>
</dbReference>
<accession>K3VZS4</accession>
<evidence type="ECO:0000256" key="4">
    <source>
        <dbReference type="SAM" id="MobiDB-lite"/>
    </source>
</evidence>
<dbReference type="OrthoDB" id="538223at2759"/>
<dbReference type="Gene3D" id="3.40.50.300">
    <property type="entry name" value="P-loop containing nucleotide triphosphate hydrolases"/>
    <property type="match status" value="1"/>
</dbReference>
<evidence type="ECO:0000313" key="6">
    <source>
        <dbReference type="EMBL" id="EKJ72905.1"/>
    </source>
</evidence>
<proteinExistence type="predicted"/>
<evidence type="ECO:0000259" key="5">
    <source>
        <dbReference type="PROSITE" id="PS50837"/>
    </source>
</evidence>
<feature type="compositionally biased region" description="Polar residues" evidence="4">
    <location>
        <begin position="22"/>
        <end position="32"/>
    </location>
</feature>
<dbReference type="SUPFAM" id="SSF52540">
    <property type="entry name" value="P-loop containing nucleoside triphosphate hydrolases"/>
    <property type="match status" value="1"/>
</dbReference>
<feature type="repeat" description="WD" evidence="3">
    <location>
        <begin position="978"/>
        <end position="1007"/>
    </location>
</feature>
<dbReference type="InterPro" id="IPR015943">
    <property type="entry name" value="WD40/YVTN_repeat-like_dom_sf"/>
</dbReference>
<dbReference type="GeneID" id="20365569"/>
<dbReference type="InterPro" id="IPR019775">
    <property type="entry name" value="WD40_repeat_CS"/>
</dbReference>
<keyword evidence="1 3" id="KW-0853">WD repeat</keyword>
<organism evidence="6 7">
    <name type="scientific">Fusarium pseudograminearum (strain CS3096)</name>
    <name type="common">Wheat and barley crown-rot fungus</name>
    <dbReference type="NCBI Taxonomy" id="1028729"/>
    <lineage>
        <taxon>Eukaryota</taxon>
        <taxon>Fungi</taxon>
        <taxon>Dikarya</taxon>
        <taxon>Ascomycota</taxon>
        <taxon>Pezizomycotina</taxon>
        <taxon>Sordariomycetes</taxon>
        <taxon>Hypocreomycetidae</taxon>
        <taxon>Hypocreales</taxon>
        <taxon>Nectriaceae</taxon>
        <taxon>Fusarium</taxon>
    </lineage>
</organism>
<reference evidence="6 7" key="1">
    <citation type="journal article" date="2012" name="PLoS Pathog.">
        <title>Comparative pathogenomics reveals horizontally acquired novel virulence genes in fungi infecting cereal hosts.</title>
        <authorList>
            <person name="Gardiner D.M."/>
            <person name="McDonald M.C."/>
            <person name="Covarelli L."/>
            <person name="Solomon P.S."/>
            <person name="Rusu A.G."/>
            <person name="Marshall M."/>
            <person name="Kazan K."/>
            <person name="Chakraborty S."/>
            <person name="McDonald B.A."/>
            <person name="Manners J.M."/>
        </authorList>
    </citation>
    <scope>NUCLEOTIDE SEQUENCE [LARGE SCALE GENOMIC DNA]</scope>
    <source>
        <strain evidence="6 7">CS3096</strain>
    </source>
</reference>
<feature type="repeat" description="WD" evidence="3">
    <location>
        <begin position="1176"/>
        <end position="1217"/>
    </location>
</feature>
<dbReference type="SUPFAM" id="SSF50978">
    <property type="entry name" value="WD40 repeat-like"/>
    <property type="match status" value="1"/>
</dbReference>
<evidence type="ECO:0000256" key="3">
    <source>
        <dbReference type="PROSITE-ProRule" id="PRU00221"/>
    </source>
</evidence>
<sequence>MCLGSFKFWKKRQKDPEESPTHSRPQLQTNPSPVVLTASVVPAASIASVATVAPVESTPNVVAELQERLWNRAYDEFKDKESDLVTAYEELISSKAPYMRDNQQNITLSPQEKWDQMRKTAEEGLQTTERSTEIQGKIHEVFELATPIKGIIDRIMPSVPQAQVPWLAVSLTFEIFSKPFKEPGINRAGLLDVISKIQEYMSLSDYLVDDNGLQSDLHRKLEKDTVELYKALLSYQIKSIYCFHKNELKRFFRNVFKIDDWSNQLDAIKAAESLVWEDVKKFQNQVMVDHLRKQSSDAQSSLRALTEMSMGMRHLIRDQQEREIEKDNKECRQHLKQTDPSLDKERILYTKGNLLRESYGWVIDHPQFQDWKTNVHHRRLWIRGDAGKGKTMLLCGIIEELEKDPFHRLCYFFCQATDQKLRDGKCVLRGLLFHLIKQYPWLISHVRKDYDDSGEKLFNDHNAWQALRNIFLSVLDDESLDEVTIIVDALDECMIHRDELLKFICDVSSRSRAKIIVSSRPLSTIQKALQGDGSNSTMLALELNDDLISDAVKRFIDNRVASLAKTEPFQHDPEICDEIAKHLTDNANNTFLWVALVCQELSSGTVQLISHVKAILKNSPPGLDNLYDQMLETIRRESRDFEICIEILAANSVVTRPVSIAELLCILDANVASELNIMDLERIIMSCGSFLHLQKGVVYFIHQSAVDFLLTDELSRLPRITDRHRSVFLNALYTLQASPSLKRDIYNVDEPGLARKDVETPDPDPLLPICYSCIHWVDHLREYLLSDGRKERLGSVPVQDVSLVYAFLNIKFLFWIEALSLLQNVPQAIKSIQNLQMLLGGKSSSVEQPIKDFVHDANRFLLYHKYCIQEYPLQIYAGCLVFSPKDSIVKNCFQSHAPKWVTVAPGLDRTWDACLQTLVGHTNPVLSAMYSPDDLWIASASENGVIKFWDAESGTCIHTGGQLIPGFDRYGVENSYVFSTDDGSFVRGSRDGNVEIWDPSTGNIISKHRAHKFTATNMAISSDSSTFAYFIHENTVLIWYRKNEISSREFSCSETVRSLALSAGGEWLAMTTMQQCMIWNTLNGDHALLGTGDRALKTVWSMGGQWLVTLSEYHFIDVWERQASQWSSKIKFFVKVSHTWIFVDMALSSDAKLLAVASLSNISVWNTETGALVWATHMMKDHIISISFSNDSLRLLTGLDGNEIKVWDLSKDVEIKQTPSNEGPLSLRWFDANRFSVYSSGIREYRLYGKDTSTRIHLDSTAIASIASISPDGQQVASASTGFPITIWDALTGNIVRQLKHKPEEATFGSQTYQDTQEHEVQCSTDNAANTDPRQTRKNSEHGSVYTDDSMDSSGSSSSSGSEQWEYPEALSFDNTVQLASSVSGIIRIWNTSDGTRLRTLDAGDCYKNDLMVFSKTGRQLVVQSYTHGFSFTAINLWDTVNGTCLSIGPQDRPFMNIEAFSFSPDSLRLVATAGSPEGRVIYLWEVSSGTLLRKFDFENIKPFHAHFDKEKEQLLHTEYGSFDTTTNTEDARVMLKMGSFFRGYGLSYSPGHWNRYKWIVRNGKPVLFIPDDYRYDYDEEISPVIDGMRIIWTRRGRTPVQLLFTAQD</sequence>
<dbReference type="Proteomes" id="UP000007978">
    <property type="component" value="Chromosome 1"/>
</dbReference>
<evidence type="ECO:0000256" key="2">
    <source>
        <dbReference type="ARBA" id="ARBA00022737"/>
    </source>
</evidence>
<dbReference type="InterPro" id="IPR056884">
    <property type="entry name" value="NPHP3-like_N"/>
</dbReference>
<feature type="region of interest" description="Disordered" evidence="4">
    <location>
        <begin position="11"/>
        <end position="33"/>
    </location>
</feature>
<dbReference type="EMBL" id="AFNW01000187">
    <property type="protein sequence ID" value="EKJ72905.1"/>
    <property type="molecule type" value="Genomic_DNA"/>
</dbReference>
<feature type="compositionally biased region" description="Polar residues" evidence="4">
    <location>
        <begin position="1322"/>
        <end position="1333"/>
    </location>
</feature>
<comment type="caution">
    <text evidence="6">The sequence shown here is derived from an EMBL/GenBank/DDBJ whole genome shotgun (WGS) entry which is preliminary data.</text>
</comment>
<protein>
    <recommendedName>
        <fullName evidence="5">NACHT domain-containing protein</fullName>
    </recommendedName>
</protein>
<gene>
    <name evidence="6" type="ORF">FPSE_06951</name>
</gene>
<dbReference type="InterPro" id="IPR031359">
    <property type="entry name" value="NACHT_N"/>
</dbReference>
<feature type="repeat" description="WD" evidence="3">
    <location>
        <begin position="918"/>
        <end position="959"/>
    </location>
</feature>
<dbReference type="InterPro" id="IPR011047">
    <property type="entry name" value="Quinoprotein_ADH-like_sf"/>
</dbReference>
<dbReference type="Pfam" id="PF24883">
    <property type="entry name" value="NPHP3_N"/>
    <property type="match status" value="1"/>
</dbReference>
<dbReference type="InterPro" id="IPR027417">
    <property type="entry name" value="P-loop_NTPase"/>
</dbReference>
<feature type="region of interest" description="Disordered" evidence="4">
    <location>
        <begin position="1308"/>
        <end position="1363"/>
    </location>
</feature>
<dbReference type="InterPro" id="IPR001680">
    <property type="entry name" value="WD40_rpt"/>
</dbReference>
<dbReference type="SMART" id="SM00320">
    <property type="entry name" value="WD40"/>
    <property type="match status" value="7"/>
</dbReference>
<dbReference type="RefSeq" id="XP_009258344.1">
    <property type="nucleotide sequence ID" value="XM_009260069.1"/>
</dbReference>
<dbReference type="KEGG" id="fpu:FPSE_06951"/>
<feature type="compositionally biased region" description="Low complexity" evidence="4">
    <location>
        <begin position="1352"/>
        <end position="1362"/>
    </location>
</feature>
<dbReference type="Pfam" id="PF17100">
    <property type="entry name" value="NACHT_N"/>
    <property type="match status" value="1"/>
</dbReference>
<feature type="domain" description="NACHT" evidence="5">
    <location>
        <begin position="378"/>
        <end position="521"/>
    </location>
</feature>
<dbReference type="PROSITE" id="PS50294">
    <property type="entry name" value="WD_REPEATS_REGION"/>
    <property type="match status" value="1"/>
</dbReference>
<dbReference type="PROSITE" id="PS00678">
    <property type="entry name" value="WD_REPEATS_1"/>
    <property type="match status" value="1"/>
</dbReference>
<dbReference type="Pfam" id="PF00400">
    <property type="entry name" value="WD40"/>
    <property type="match status" value="2"/>
</dbReference>
<evidence type="ECO:0000256" key="1">
    <source>
        <dbReference type="ARBA" id="ARBA00022574"/>
    </source>
</evidence>
<dbReference type="HOGENOM" id="CLU_000288_6_16_1"/>
<keyword evidence="7" id="KW-1185">Reference proteome</keyword>
<dbReference type="SUPFAM" id="SSF50998">
    <property type="entry name" value="Quinoprotein alcohol dehydrogenase-like"/>
    <property type="match status" value="1"/>
</dbReference>
<name>K3VZS4_FUSPC</name>
<dbReference type="InterPro" id="IPR007111">
    <property type="entry name" value="NACHT_NTPase"/>
</dbReference>